<feature type="transmembrane region" description="Helical" evidence="1">
    <location>
        <begin position="40"/>
        <end position="60"/>
    </location>
</feature>
<evidence type="ECO:0000313" key="3">
    <source>
        <dbReference type="Proteomes" id="UP000294546"/>
    </source>
</evidence>
<protein>
    <submittedName>
        <fullName evidence="2">Uncharacterized protein</fullName>
    </submittedName>
</protein>
<feature type="transmembrane region" description="Helical" evidence="1">
    <location>
        <begin position="12"/>
        <end position="34"/>
    </location>
</feature>
<evidence type="ECO:0000256" key="1">
    <source>
        <dbReference type="SAM" id="Phobius"/>
    </source>
</evidence>
<feature type="transmembrane region" description="Helical" evidence="1">
    <location>
        <begin position="72"/>
        <end position="93"/>
    </location>
</feature>
<accession>A0A4R1G3N4</accession>
<keyword evidence="1" id="KW-0812">Transmembrane</keyword>
<comment type="caution">
    <text evidence="2">The sequence shown here is derived from an EMBL/GenBank/DDBJ whole genome shotgun (WGS) entry which is preliminary data.</text>
</comment>
<reference evidence="2 3" key="1">
    <citation type="submission" date="2019-03" db="EMBL/GenBank/DDBJ databases">
        <title>Genomic Encyclopedia of Archaeal and Bacterial Type Strains, Phase II (KMG-II): from individual species to whole genera.</title>
        <authorList>
            <person name="Goeker M."/>
        </authorList>
    </citation>
    <scope>NUCLEOTIDE SEQUENCE [LARGE SCALE GENOMIC DNA]</scope>
    <source>
        <strain evidence="2 3">DSM 27697</strain>
    </source>
</reference>
<evidence type="ECO:0000313" key="2">
    <source>
        <dbReference type="EMBL" id="TCK02587.1"/>
    </source>
</evidence>
<sequence length="125" mass="14122">MSFKTLNTITSVIAFILFVNFLIYPQFIFFIFGIDGSGSAYLIARRLSILFLGISVLTWFSRNAEHSEARQSICLSICISMFSMVCLGLFEYFRGAADIGILIAVLTEMSIGYLYLKKWNICKNA</sequence>
<dbReference type="Proteomes" id="UP000294546">
    <property type="component" value="Unassembled WGS sequence"/>
</dbReference>
<proteinExistence type="predicted"/>
<name>A0A4R1G3N4_9GAMM</name>
<keyword evidence="1" id="KW-0472">Membrane</keyword>
<feature type="transmembrane region" description="Helical" evidence="1">
    <location>
        <begin position="99"/>
        <end position="116"/>
    </location>
</feature>
<organism evidence="2 3">
    <name type="scientific">Marinobacterium mangrovicola</name>
    <dbReference type="NCBI Taxonomy" id="1476959"/>
    <lineage>
        <taxon>Bacteria</taxon>
        <taxon>Pseudomonadati</taxon>
        <taxon>Pseudomonadota</taxon>
        <taxon>Gammaproteobacteria</taxon>
        <taxon>Oceanospirillales</taxon>
        <taxon>Oceanospirillaceae</taxon>
        <taxon>Marinobacterium</taxon>
    </lineage>
</organism>
<keyword evidence="3" id="KW-1185">Reference proteome</keyword>
<dbReference type="AlphaFoldDB" id="A0A4R1G3N4"/>
<dbReference type="EMBL" id="SMFU01000014">
    <property type="protein sequence ID" value="TCK02587.1"/>
    <property type="molecule type" value="Genomic_DNA"/>
</dbReference>
<keyword evidence="1" id="KW-1133">Transmembrane helix</keyword>
<gene>
    <name evidence="2" type="ORF">CLV83_4283</name>
</gene>